<sequence>MENKQALSLLCPLYPNGHNDFIPMCLEEMELHSAKNADYAKGGDPLGNFKRVSAILKVWGYNIPPYLVALIYALKQQDAYMWMLSQGYEGQVEGVASRLQDDSIYKKLVRILYNEARNH</sequence>
<accession>A0A6M3LSI4</accession>
<organism evidence="1">
    <name type="scientific">viral metagenome</name>
    <dbReference type="NCBI Taxonomy" id="1070528"/>
    <lineage>
        <taxon>unclassified sequences</taxon>
        <taxon>metagenomes</taxon>
        <taxon>organismal metagenomes</taxon>
    </lineage>
</organism>
<dbReference type="EMBL" id="MT143337">
    <property type="protein sequence ID" value="QJA95708.1"/>
    <property type="molecule type" value="Genomic_DNA"/>
</dbReference>
<reference evidence="1" key="1">
    <citation type="submission" date="2020-03" db="EMBL/GenBank/DDBJ databases">
        <title>The deep terrestrial virosphere.</title>
        <authorList>
            <person name="Holmfeldt K."/>
            <person name="Nilsson E."/>
            <person name="Simone D."/>
            <person name="Lopez-Fernandez M."/>
            <person name="Wu X."/>
            <person name="de Brujin I."/>
            <person name="Lundin D."/>
            <person name="Andersson A."/>
            <person name="Bertilsson S."/>
            <person name="Dopson M."/>
        </authorList>
    </citation>
    <scope>NUCLEOTIDE SEQUENCE</scope>
    <source>
        <strain evidence="1">MM415B05215</strain>
    </source>
</reference>
<evidence type="ECO:0000313" key="1">
    <source>
        <dbReference type="EMBL" id="QJA95708.1"/>
    </source>
</evidence>
<proteinExistence type="predicted"/>
<name>A0A6M3LSI4_9ZZZZ</name>
<protein>
    <submittedName>
        <fullName evidence="1">Uncharacterized protein</fullName>
    </submittedName>
</protein>
<gene>
    <name evidence="1" type="ORF">MM415B05215_0003</name>
</gene>
<dbReference type="AlphaFoldDB" id="A0A6M3LSI4"/>